<organism evidence="3 4">
    <name type="scientific">Sphingomonas mucosissima</name>
    <dbReference type="NCBI Taxonomy" id="370959"/>
    <lineage>
        <taxon>Bacteria</taxon>
        <taxon>Pseudomonadati</taxon>
        <taxon>Pseudomonadota</taxon>
        <taxon>Alphaproteobacteria</taxon>
        <taxon>Sphingomonadales</taxon>
        <taxon>Sphingomonadaceae</taxon>
        <taxon>Sphingomonas</taxon>
    </lineage>
</organism>
<gene>
    <name evidence="3" type="primary">sleB_3</name>
    <name evidence="3" type="ORF">SPMU_26640</name>
</gene>
<name>A0A245ZHC4_9SPHN</name>
<dbReference type="OrthoDB" id="9785345at2"/>
<accession>A0A245ZHC4</accession>
<feature type="signal peptide" evidence="1">
    <location>
        <begin position="1"/>
        <end position="26"/>
    </location>
</feature>
<proteinExistence type="predicted"/>
<dbReference type="Proteomes" id="UP000197783">
    <property type="component" value="Unassembled WGS sequence"/>
</dbReference>
<keyword evidence="1" id="KW-0732">Signal</keyword>
<sequence length="205" mass="21495">MTFFSRAAAAVAMTISFLGLSAQSTAGLAAGVEQMLPQSSPAVSSVTPTTVSQPTGFDSDELAIGDSVAYPTLAAAVAAQSTHDGDDEAIQCLAGAIFYESKGEPLSGQLAVADVIINRSKSGRFPADICEVVTQRGQFGFVRGGRIPQINEDSRYYRTAVAVAKVALADAWDSEADRALYFNRGRAPGSGLTKVATIGNHIFWR</sequence>
<protein>
    <submittedName>
        <fullName evidence="3">Spore cortex-lytic enzyme</fullName>
    </submittedName>
</protein>
<evidence type="ECO:0000259" key="2">
    <source>
        <dbReference type="Pfam" id="PF07486"/>
    </source>
</evidence>
<dbReference type="Pfam" id="PF07486">
    <property type="entry name" value="Hydrolase_2"/>
    <property type="match status" value="1"/>
</dbReference>
<feature type="chain" id="PRO_5012602746" evidence="1">
    <location>
        <begin position="27"/>
        <end position="205"/>
    </location>
</feature>
<dbReference type="Gene3D" id="1.10.10.2520">
    <property type="entry name" value="Cell wall hydrolase SleB, domain 1"/>
    <property type="match status" value="1"/>
</dbReference>
<evidence type="ECO:0000313" key="3">
    <source>
        <dbReference type="EMBL" id="OWK29137.1"/>
    </source>
</evidence>
<keyword evidence="4" id="KW-1185">Reference proteome</keyword>
<dbReference type="InterPro" id="IPR011105">
    <property type="entry name" value="Cell_wall_hydrolase_SleB"/>
</dbReference>
<dbReference type="EMBL" id="NBBJ01000004">
    <property type="protein sequence ID" value="OWK29137.1"/>
    <property type="molecule type" value="Genomic_DNA"/>
</dbReference>
<comment type="caution">
    <text evidence="3">The sequence shown here is derived from an EMBL/GenBank/DDBJ whole genome shotgun (WGS) entry which is preliminary data.</text>
</comment>
<dbReference type="GO" id="GO:0016787">
    <property type="term" value="F:hydrolase activity"/>
    <property type="evidence" value="ECO:0007669"/>
    <property type="project" value="InterPro"/>
</dbReference>
<reference evidence="3 4" key="1">
    <citation type="submission" date="2017-03" db="EMBL/GenBank/DDBJ databases">
        <title>Genome sequence of Sphingomonas mucosissima DSM 17494.</title>
        <authorList>
            <person name="Poehlein A."/>
            <person name="Wuebbeler J.H."/>
            <person name="Steinbuechel A."/>
            <person name="Daniel R."/>
        </authorList>
    </citation>
    <scope>NUCLEOTIDE SEQUENCE [LARGE SCALE GENOMIC DNA]</scope>
    <source>
        <strain evidence="3 4">DSM 17494</strain>
    </source>
</reference>
<dbReference type="AlphaFoldDB" id="A0A245ZHC4"/>
<feature type="domain" description="Cell wall hydrolase SleB" evidence="2">
    <location>
        <begin position="103"/>
        <end position="203"/>
    </location>
</feature>
<evidence type="ECO:0000256" key="1">
    <source>
        <dbReference type="SAM" id="SignalP"/>
    </source>
</evidence>
<dbReference type="InterPro" id="IPR042047">
    <property type="entry name" value="SleB_dom1"/>
</dbReference>
<evidence type="ECO:0000313" key="4">
    <source>
        <dbReference type="Proteomes" id="UP000197783"/>
    </source>
</evidence>